<name>A0A5C6SZ94_FUSOC</name>
<evidence type="ECO:0000256" key="1">
    <source>
        <dbReference type="ARBA" id="ARBA00009897"/>
    </source>
</evidence>
<protein>
    <recommendedName>
        <fullName evidence="2">Glutamine synthetase</fullName>
    </recommendedName>
</protein>
<proteinExistence type="inferred from homology"/>
<evidence type="ECO:0000256" key="6">
    <source>
        <dbReference type="PROSITE-ProRule" id="PRU01331"/>
    </source>
</evidence>
<dbReference type="Proteomes" id="UP000321331">
    <property type="component" value="Unassembled WGS sequence"/>
</dbReference>
<dbReference type="InterPro" id="IPR014746">
    <property type="entry name" value="Gln_synth/guanido_kin_cat_dom"/>
</dbReference>
<dbReference type="Pfam" id="PF00120">
    <property type="entry name" value="Gln-synt_C"/>
    <property type="match status" value="1"/>
</dbReference>
<evidence type="ECO:0000256" key="3">
    <source>
        <dbReference type="ARBA" id="ARBA00022598"/>
    </source>
</evidence>
<dbReference type="SUPFAM" id="SSF55931">
    <property type="entry name" value="Glutamine synthetase/guanido kinase"/>
    <property type="match status" value="1"/>
</dbReference>
<comment type="similarity">
    <text evidence="1 6 7">Belongs to the glutamine synthetase family.</text>
</comment>
<keyword evidence="4" id="KW-0547">Nucleotide-binding</keyword>
<comment type="caution">
    <text evidence="9">The sequence shown here is derived from an EMBL/GenBank/DDBJ whole genome shotgun (WGS) entry which is preliminary data.</text>
</comment>
<evidence type="ECO:0000313" key="10">
    <source>
        <dbReference type="Proteomes" id="UP000321331"/>
    </source>
</evidence>
<dbReference type="GO" id="GO:0006542">
    <property type="term" value="P:glutamine biosynthetic process"/>
    <property type="evidence" value="ECO:0007669"/>
    <property type="project" value="InterPro"/>
</dbReference>
<dbReference type="GO" id="GO:0006576">
    <property type="term" value="P:biogenic amine metabolic process"/>
    <property type="evidence" value="ECO:0007669"/>
    <property type="project" value="UniProtKB-ARBA"/>
</dbReference>
<feature type="domain" description="GS catalytic" evidence="8">
    <location>
        <begin position="146"/>
        <end position="525"/>
    </location>
</feature>
<keyword evidence="3" id="KW-0436">Ligase</keyword>
<dbReference type="PANTHER" id="PTHR43785:SF12">
    <property type="entry name" value="TYPE-1 GLUTAMINE SYNTHETASE 2"/>
    <property type="match status" value="1"/>
</dbReference>
<dbReference type="Gene3D" id="3.10.20.70">
    <property type="entry name" value="Glutamine synthetase, N-terminal domain"/>
    <property type="match status" value="1"/>
</dbReference>
<evidence type="ECO:0000256" key="7">
    <source>
        <dbReference type="RuleBase" id="RU000384"/>
    </source>
</evidence>
<dbReference type="EMBL" id="VMNF01000007">
    <property type="protein sequence ID" value="TXC03389.1"/>
    <property type="molecule type" value="Genomic_DNA"/>
</dbReference>
<evidence type="ECO:0000256" key="2">
    <source>
        <dbReference type="ARBA" id="ARBA00021364"/>
    </source>
</evidence>
<evidence type="ECO:0000259" key="8">
    <source>
        <dbReference type="PROSITE" id="PS51987"/>
    </source>
</evidence>
<dbReference type="FunFam" id="3.30.590.10:FF:000005">
    <property type="entry name" value="Probable glutamine synthetase"/>
    <property type="match status" value="1"/>
</dbReference>
<evidence type="ECO:0000256" key="4">
    <source>
        <dbReference type="ARBA" id="ARBA00022741"/>
    </source>
</evidence>
<dbReference type="PANTHER" id="PTHR43785">
    <property type="entry name" value="GAMMA-GLUTAMYLPUTRESCINE SYNTHETASE"/>
    <property type="match status" value="1"/>
</dbReference>
<dbReference type="GO" id="GO:0004356">
    <property type="term" value="F:glutamine synthetase activity"/>
    <property type="evidence" value="ECO:0007669"/>
    <property type="project" value="InterPro"/>
</dbReference>
<dbReference type="SMART" id="SM01230">
    <property type="entry name" value="Gln-synt_C"/>
    <property type="match status" value="1"/>
</dbReference>
<dbReference type="AlphaFoldDB" id="A0A5C6SZ94"/>
<evidence type="ECO:0000313" key="9">
    <source>
        <dbReference type="EMBL" id="TXC03389.1"/>
    </source>
</evidence>
<dbReference type="InterPro" id="IPR036651">
    <property type="entry name" value="Gln_synt_N_sf"/>
</dbReference>
<sequence length="525" mass="57850">MILALGRIAIMANYGDKTHDAVANNAVNGEIAESPIDRIAKLLAGDKKVKVAGIDCDGILRGKIIHKSKFLSSLESGFGMSSAIFGWDMHDVLYTEETSLTSADSGYQDFTAVIDLDSFRRLPFEDNIAFFLLHFYIQEKPVFADGRGLVKALSNNLADSGYKGLAGVELEFMNFQTPSQDGYSSSTDRPNLAAFLANNAPKALRPVTAGAFGYSATRPIMAKQYFHDIFDQSLELDCPIEGWHTESGPCVYEAALAVSQVSHMADNVALFKSVFSTNAVKSTGLIYLSRLVCKSVGVQHNITPCFMAKPIQGLPGNSGHIHVSLTTKEGQNVFVRETPDADPRWPDMAYLSDTGRHFLAGIISALPDIMPLLAPNVNSYKRLVENYWAPVSVSWGFEDRLASIRLVAPPSCKPSATRFEIRVPGADIHPHYALSAIFYAGLRGIKNKMQITIPPESARPKETPAERLPNTLEAALGRFGAKDSVARQILGDEFVDFFTVSRRHELRQWREAVTDWEFSRYIETV</sequence>
<evidence type="ECO:0000256" key="5">
    <source>
        <dbReference type="ARBA" id="ARBA00022840"/>
    </source>
</evidence>
<dbReference type="GO" id="GO:0005524">
    <property type="term" value="F:ATP binding"/>
    <property type="evidence" value="ECO:0007669"/>
    <property type="project" value="UniProtKB-KW"/>
</dbReference>
<accession>A0A5C6SZ94</accession>
<gene>
    <name evidence="9" type="ORF">FocTR4_00002190</name>
</gene>
<reference evidence="9 10" key="1">
    <citation type="submission" date="2019-07" db="EMBL/GenBank/DDBJ databases">
        <title>The First High-Quality Draft Genome Sequence of the Causal Agent of the Current Panama Disease Epidemic.</title>
        <authorList>
            <person name="Warmington R.J."/>
            <person name="Kay W."/>
            <person name="Jeffries A."/>
            <person name="Bebber D."/>
            <person name="Moore K."/>
            <person name="Studholme D.J."/>
        </authorList>
    </citation>
    <scope>NUCLEOTIDE SEQUENCE [LARGE SCALE GENOMIC DNA]</scope>
    <source>
        <strain evidence="9 10">TR4</strain>
    </source>
</reference>
<dbReference type="Gene3D" id="3.30.590.10">
    <property type="entry name" value="Glutamine synthetase/guanido kinase, catalytic domain"/>
    <property type="match status" value="2"/>
</dbReference>
<organism evidence="9 10">
    <name type="scientific">Fusarium oxysporum f. sp. cubense</name>
    <dbReference type="NCBI Taxonomy" id="61366"/>
    <lineage>
        <taxon>Eukaryota</taxon>
        <taxon>Fungi</taxon>
        <taxon>Dikarya</taxon>
        <taxon>Ascomycota</taxon>
        <taxon>Pezizomycotina</taxon>
        <taxon>Sordariomycetes</taxon>
        <taxon>Hypocreomycetidae</taxon>
        <taxon>Hypocreales</taxon>
        <taxon>Nectriaceae</taxon>
        <taxon>Fusarium</taxon>
        <taxon>Fusarium oxysporum species complex</taxon>
    </lineage>
</organism>
<keyword evidence="5" id="KW-0067">ATP-binding</keyword>
<dbReference type="InterPro" id="IPR008146">
    <property type="entry name" value="Gln_synth_cat_dom"/>
</dbReference>
<dbReference type="PROSITE" id="PS51987">
    <property type="entry name" value="GS_CATALYTIC"/>
    <property type="match status" value="1"/>
</dbReference>